<sequence length="52" mass="5996">MNIKDHWVSITIIAVVLIIFLLIVFARANEGLDRYEQNELKSSHHQYLSKGA</sequence>
<evidence type="ECO:0000313" key="2">
    <source>
        <dbReference type="Proteomes" id="UP000034455"/>
    </source>
</evidence>
<dbReference type="AlphaFoldDB" id="A0A0M2P6D3"/>
<dbReference type="RefSeq" id="WP_019470031.1">
    <property type="nucleotide sequence ID" value="NZ_LAKJ01000002.1"/>
</dbReference>
<protein>
    <submittedName>
        <fullName evidence="1">Poly-gamma-glutamate synthase subunit PgsE/CapE</fullName>
    </submittedName>
</protein>
<evidence type="ECO:0000313" key="1">
    <source>
        <dbReference type="EMBL" id="KKI65458.1"/>
    </source>
</evidence>
<dbReference type="PATRIC" id="fig|74704.6.peg.1450"/>
<accession>A0A0M2P6D3</accession>
<dbReference type="EMBL" id="LAKJ01000002">
    <property type="protein sequence ID" value="KKI65458.1"/>
    <property type="molecule type" value="Genomic_DNA"/>
</dbReference>
<name>A0A0M2P6D3_STACC</name>
<dbReference type="Proteomes" id="UP000034455">
    <property type="component" value="Unassembled WGS sequence"/>
</dbReference>
<gene>
    <name evidence="1" type="ORF">UF66_1415</name>
</gene>
<reference evidence="1 2" key="1">
    <citation type="submission" date="2015-03" db="EMBL/GenBank/DDBJ databases">
        <title>Genome Assembly of Staphylococcus cohnii subsp. cohnii strain G22B2.</title>
        <authorList>
            <person name="Nair G."/>
            <person name="Kaur G."/>
            <person name="Khatri I."/>
            <person name="Singh N.K."/>
            <person name="Sathyabama S."/>
            <person name="Maurya S.K."/>
            <person name="Subramanian S."/>
            <person name="Agrewala J.N."/>
            <person name="Mayilraj S."/>
        </authorList>
    </citation>
    <scope>NUCLEOTIDE SEQUENCE [LARGE SCALE GENOMIC DNA]</scope>
    <source>
        <strain evidence="1 2">G22B2</strain>
    </source>
</reference>
<comment type="caution">
    <text evidence="1">The sequence shown here is derived from an EMBL/GenBank/DDBJ whole genome shotgun (WGS) entry which is preliminary data.</text>
</comment>
<organism evidence="1 2">
    <name type="scientific">Staphylococcus cohnii subsp. cohnii</name>
    <dbReference type="NCBI Taxonomy" id="74704"/>
    <lineage>
        <taxon>Bacteria</taxon>
        <taxon>Bacillati</taxon>
        <taxon>Bacillota</taxon>
        <taxon>Bacilli</taxon>
        <taxon>Bacillales</taxon>
        <taxon>Staphylococcaceae</taxon>
        <taxon>Staphylococcus</taxon>
        <taxon>Staphylococcus cohnii species complex</taxon>
    </lineage>
</organism>
<proteinExistence type="predicted"/>